<keyword evidence="3" id="KW-1185">Reference proteome</keyword>
<organism evidence="2 3">
    <name type="scientific">Nocardia carnea</name>
    <dbReference type="NCBI Taxonomy" id="37328"/>
    <lineage>
        <taxon>Bacteria</taxon>
        <taxon>Bacillati</taxon>
        <taxon>Actinomycetota</taxon>
        <taxon>Actinomycetes</taxon>
        <taxon>Mycobacteriales</taxon>
        <taxon>Nocardiaceae</taxon>
        <taxon>Nocardia</taxon>
    </lineage>
</organism>
<keyword evidence="1" id="KW-0472">Membrane</keyword>
<dbReference type="EMBL" id="JBIRUQ010000001">
    <property type="protein sequence ID" value="MFI1460512.1"/>
    <property type="molecule type" value="Genomic_DNA"/>
</dbReference>
<gene>
    <name evidence="2" type="ORF">ACH4WX_07295</name>
</gene>
<dbReference type="PANTHER" id="PTHR42305:SF1">
    <property type="entry name" value="MEMBRANE PROTEIN RV1733C-RELATED"/>
    <property type="match status" value="1"/>
</dbReference>
<evidence type="ECO:0000256" key="1">
    <source>
        <dbReference type="SAM" id="Phobius"/>
    </source>
</evidence>
<evidence type="ECO:0000313" key="3">
    <source>
        <dbReference type="Proteomes" id="UP001611263"/>
    </source>
</evidence>
<evidence type="ECO:0000313" key="2">
    <source>
        <dbReference type="EMBL" id="MFI1460512.1"/>
    </source>
</evidence>
<dbReference type="InterPro" id="IPR039708">
    <property type="entry name" value="MT1774/Rv1733c-like"/>
</dbReference>
<dbReference type="RefSeq" id="WP_156052216.1">
    <property type="nucleotide sequence ID" value="NZ_JBIRUQ010000001.1"/>
</dbReference>
<name>A0ABW7THK9_9NOCA</name>
<feature type="transmembrane region" description="Helical" evidence="1">
    <location>
        <begin position="149"/>
        <end position="171"/>
    </location>
</feature>
<dbReference type="PANTHER" id="PTHR42305">
    <property type="entry name" value="MEMBRANE PROTEIN RV1733C-RELATED"/>
    <property type="match status" value="1"/>
</dbReference>
<dbReference type="Proteomes" id="UP001611263">
    <property type="component" value="Unassembled WGS sequence"/>
</dbReference>
<accession>A0ABW7THK9</accession>
<proteinExistence type="predicted"/>
<sequence length="194" mass="20390">MPSAPEPWAALTRTWALRPSNPSVLMRPCDRFEEALRIVAVLAVALLVPIAGALGTTVYTDTAAAVRTEHATRSTVEAEIASVSEATGVDSGEARVVWKADGRSGEAQMPVAASASAGDRITLWIDEHGTRVDPPRDSGAAATAGVTTALTVLLLGAAGAWCTVCAVSWALSRRRNTQWDKEWRAVTGIAENSP</sequence>
<evidence type="ECO:0008006" key="4">
    <source>
        <dbReference type="Google" id="ProtNLM"/>
    </source>
</evidence>
<feature type="transmembrane region" description="Helical" evidence="1">
    <location>
        <begin position="35"/>
        <end position="54"/>
    </location>
</feature>
<dbReference type="GeneID" id="93504955"/>
<reference evidence="2 3" key="1">
    <citation type="submission" date="2024-10" db="EMBL/GenBank/DDBJ databases">
        <title>The Natural Products Discovery Center: Release of the First 8490 Sequenced Strains for Exploring Actinobacteria Biosynthetic Diversity.</title>
        <authorList>
            <person name="Kalkreuter E."/>
            <person name="Kautsar S.A."/>
            <person name="Yang D."/>
            <person name="Bader C.D."/>
            <person name="Teijaro C.N."/>
            <person name="Fluegel L."/>
            <person name="Davis C.M."/>
            <person name="Simpson J.R."/>
            <person name="Lauterbach L."/>
            <person name="Steele A.D."/>
            <person name="Gui C."/>
            <person name="Meng S."/>
            <person name="Li G."/>
            <person name="Viehrig K."/>
            <person name="Ye F."/>
            <person name="Su P."/>
            <person name="Kiefer A.F."/>
            <person name="Nichols A."/>
            <person name="Cepeda A.J."/>
            <person name="Yan W."/>
            <person name="Fan B."/>
            <person name="Jiang Y."/>
            <person name="Adhikari A."/>
            <person name="Zheng C.-J."/>
            <person name="Schuster L."/>
            <person name="Cowan T.M."/>
            <person name="Smanski M.J."/>
            <person name="Chevrette M.G."/>
            <person name="De Carvalho L.P.S."/>
            <person name="Shen B."/>
        </authorList>
    </citation>
    <scope>NUCLEOTIDE SEQUENCE [LARGE SCALE GENOMIC DNA]</scope>
    <source>
        <strain evidence="2 3">NPDC020568</strain>
    </source>
</reference>
<keyword evidence="1" id="KW-1133">Transmembrane helix</keyword>
<keyword evidence="1" id="KW-0812">Transmembrane</keyword>
<protein>
    <recommendedName>
        <fullName evidence="4">Transmembrane protein</fullName>
    </recommendedName>
</protein>
<comment type="caution">
    <text evidence="2">The sequence shown here is derived from an EMBL/GenBank/DDBJ whole genome shotgun (WGS) entry which is preliminary data.</text>
</comment>